<feature type="signal peptide" evidence="1">
    <location>
        <begin position="1"/>
        <end position="21"/>
    </location>
</feature>
<reference evidence="2" key="1">
    <citation type="submission" date="2023-06" db="EMBL/GenBank/DDBJ databases">
        <title>Genome-scale phylogeny and comparative genomics of the fungal order Sordariales.</title>
        <authorList>
            <consortium name="Lawrence Berkeley National Laboratory"/>
            <person name="Hensen N."/>
            <person name="Bonometti L."/>
            <person name="Westerberg I."/>
            <person name="Brannstrom I.O."/>
            <person name="Guillou S."/>
            <person name="Cros-Aarteil S."/>
            <person name="Calhoun S."/>
            <person name="Haridas S."/>
            <person name="Kuo A."/>
            <person name="Mondo S."/>
            <person name="Pangilinan J."/>
            <person name="Riley R."/>
            <person name="Labutti K."/>
            <person name="Andreopoulos B."/>
            <person name="Lipzen A."/>
            <person name="Chen C."/>
            <person name="Yanf M."/>
            <person name="Daum C."/>
            <person name="Ng V."/>
            <person name="Clum A."/>
            <person name="Steindorff A."/>
            <person name="Ohm R."/>
            <person name="Martin F."/>
            <person name="Silar P."/>
            <person name="Natvig D."/>
            <person name="Lalanne C."/>
            <person name="Gautier V."/>
            <person name="Ament-Velasquez S.L."/>
            <person name="Kruys A."/>
            <person name="Hutchinson M.I."/>
            <person name="Powell A.J."/>
            <person name="Barry K."/>
            <person name="Miller A.N."/>
            <person name="Grigoriev I.V."/>
            <person name="Debuchy R."/>
            <person name="Gladieux P."/>
            <person name="Thoren M.H."/>
            <person name="Johannesson H."/>
        </authorList>
    </citation>
    <scope>NUCLEOTIDE SEQUENCE</scope>
    <source>
        <strain evidence="2">8032-3</strain>
    </source>
</reference>
<keyword evidence="1" id="KW-0732">Signal</keyword>
<evidence type="ECO:0000256" key="1">
    <source>
        <dbReference type="SAM" id="SignalP"/>
    </source>
</evidence>
<dbReference type="GeneID" id="85313429"/>
<evidence type="ECO:0000313" key="3">
    <source>
        <dbReference type="Proteomes" id="UP001244011"/>
    </source>
</evidence>
<dbReference type="AlphaFoldDB" id="A0AAJ0BSE0"/>
<gene>
    <name evidence="2" type="ORF">QBC33DRAFT_562945</name>
</gene>
<proteinExistence type="predicted"/>
<comment type="caution">
    <text evidence="2">The sequence shown here is derived from an EMBL/GenBank/DDBJ whole genome shotgun (WGS) entry which is preliminary data.</text>
</comment>
<accession>A0AAJ0BSE0</accession>
<dbReference type="Proteomes" id="UP001244011">
    <property type="component" value="Unassembled WGS sequence"/>
</dbReference>
<feature type="chain" id="PRO_5042609276" description="Neuroparsin" evidence="1">
    <location>
        <begin position="22"/>
        <end position="57"/>
    </location>
</feature>
<dbReference type="EMBL" id="MU839028">
    <property type="protein sequence ID" value="KAK1763396.1"/>
    <property type="molecule type" value="Genomic_DNA"/>
</dbReference>
<name>A0AAJ0BSE0_9PEZI</name>
<dbReference type="RefSeq" id="XP_060279609.1">
    <property type="nucleotide sequence ID" value="XM_060430242.1"/>
</dbReference>
<keyword evidence="3" id="KW-1185">Reference proteome</keyword>
<evidence type="ECO:0008006" key="4">
    <source>
        <dbReference type="Google" id="ProtNLM"/>
    </source>
</evidence>
<protein>
    <recommendedName>
        <fullName evidence="4">Neuroparsin</fullName>
    </recommendedName>
</protein>
<organism evidence="2 3">
    <name type="scientific">Phialemonium atrogriseum</name>
    <dbReference type="NCBI Taxonomy" id="1093897"/>
    <lineage>
        <taxon>Eukaryota</taxon>
        <taxon>Fungi</taxon>
        <taxon>Dikarya</taxon>
        <taxon>Ascomycota</taxon>
        <taxon>Pezizomycotina</taxon>
        <taxon>Sordariomycetes</taxon>
        <taxon>Sordariomycetidae</taxon>
        <taxon>Cephalothecales</taxon>
        <taxon>Cephalothecaceae</taxon>
        <taxon>Phialemonium</taxon>
    </lineage>
</organism>
<sequence>MKFTIITIIAITVTLATFGSATVIEGRQQSCGDCEQQVMSGNTDACNWGICQGCGLC</sequence>
<evidence type="ECO:0000313" key="2">
    <source>
        <dbReference type="EMBL" id="KAK1763396.1"/>
    </source>
</evidence>